<accession>A0A8J4WZS7</accession>
<protein>
    <submittedName>
        <fullName evidence="2">39S ribosomal protein L46 mitochondrial</fullName>
    </submittedName>
</protein>
<evidence type="ECO:0000313" key="3">
    <source>
        <dbReference type="Proteomes" id="UP000748531"/>
    </source>
</evidence>
<evidence type="ECO:0000259" key="1">
    <source>
        <dbReference type="Pfam" id="PF11788"/>
    </source>
</evidence>
<dbReference type="OrthoDB" id="194611at2759"/>
<feature type="domain" description="Large ribosomal subunit protein mL46 N-terminal" evidence="1">
    <location>
        <begin position="13"/>
        <end position="114"/>
    </location>
</feature>
<dbReference type="EMBL" id="LUCH01002852">
    <property type="protein sequence ID" value="KAF5400882.1"/>
    <property type="molecule type" value="Genomic_DNA"/>
</dbReference>
<dbReference type="PANTHER" id="PTHR13124:SF12">
    <property type="entry name" value="LARGE RIBOSOMAL SUBUNIT PROTEIN ML46"/>
    <property type="match status" value="1"/>
</dbReference>
<dbReference type="PANTHER" id="PTHR13124">
    <property type="entry name" value="39S RIBOSOMAL PROTEIN L46, MITOCHONDRIAL PRECURSOR-RELATED"/>
    <property type="match status" value="1"/>
</dbReference>
<sequence>PPQGPSLAGVRAWKLFTGLCIRRPTVVAPRLTPLEQNISELFTRMEFEKSQLSAHEYREQCEQAELSKALEQGRSSSSLSATQETTLLTAHEQELGWQLEAEKFKPSDSKTEADVSNNVRTAWRQLARPVFMLVKQTFEKEEPVWCLPSIPVEPGHNLRQMASKIIDGYLPSASKCRIFGNAPSAVYVYKYRDNETGERFGVQMYFYNAFVDRAWHGESVLTLPGITDFAWITTSELNKFITDRRLSKVLKSFIVEY</sequence>
<keyword evidence="2" id="KW-0689">Ribosomal protein</keyword>
<name>A0A8J4WZS7_9TREM</name>
<dbReference type="Gene3D" id="3.90.79.10">
    <property type="entry name" value="Nucleoside Triphosphate Pyrophosphohydrolase"/>
    <property type="match status" value="1"/>
</dbReference>
<feature type="non-terminal residue" evidence="2">
    <location>
        <position position="1"/>
    </location>
</feature>
<proteinExistence type="predicted"/>
<comment type="caution">
    <text evidence="2">The sequence shown here is derived from an EMBL/GenBank/DDBJ whole genome shotgun (WGS) entry which is preliminary data.</text>
</comment>
<organism evidence="2 3">
    <name type="scientific">Paragonimus heterotremus</name>
    <dbReference type="NCBI Taxonomy" id="100268"/>
    <lineage>
        <taxon>Eukaryota</taxon>
        <taxon>Metazoa</taxon>
        <taxon>Spiralia</taxon>
        <taxon>Lophotrochozoa</taxon>
        <taxon>Platyhelminthes</taxon>
        <taxon>Trematoda</taxon>
        <taxon>Digenea</taxon>
        <taxon>Plagiorchiida</taxon>
        <taxon>Troglotremata</taxon>
        <taxon>Troglotrematidae</taxon>
        <taxon>Paragonimus</taxon>
    </lineage>
</organism>
<dbReference type="Pfam" id="PF11788">
    <property type="entry name" value="MRP-L46"/>
    <property type="match status" value="1"/>
</dbReference>
<gene>
    <name evidence="2" type="ORF">PHET_05738</name>
</gene>
<dbReference type="GO" id="GO:0003735">
    <property type="term" value="F:structural constituent of ribosome"/>
    <property type="evidence" value="ECO:0007669"/>
    <property type="project" value="InterPro"/>
</dbReference>
<dbReference type="InterPro" id="IPR040008">
    <property type="entry name" value="Ribosomal_mL46"/>
</dbReference>
<dbReference type="InterPro" id="IPR021757">
    <property type="entry name" value="Ribosomal_mL46_N"/>
</dbReference>
<dbReference type="GO" id="GO:0005762">
    <property type="term" value="C:mitochondrial large ribosomal subunit"/>
    <property type="evidence" value="ECO:0007669"/>
    <property type="project" value="TreeGrafter"/>
</dbReference>
<evidence type="ECO:0000313" key="2">
    <source>
        <dbReference type="EMBL" id="KAF5400882.1"/>
    </source>
</evidence>
<reference evidence="2" key="1">
    <citation type="submission" date="2019-05" db="EMBL/GenBank/DDBJ databases">
        <title>Annotation for the trematode Paragonimus heterotremus.</title>
        <authorList>
            <person name="Choi Y.-J."/>
        </authorList>
    </citation>
    <scope>NUCLEOTIDE SEQUENCE</scope>
    <source>
        <strain evidence="2">LC</strain>
    </source>
</reference>
<keyword evidence="3" id="KW-1185">Reference proteome</keyword>
<dbReference type="AlphaFoldDB" id="A0A8J4WZS7"/>
<keyword evidence="2" id="KW-0687">Ribonucleoprotein</keyword>
<dbReference type="Proteomes" id="UP000748531">
    <property type="component" value="Unassembled WGS sequence"/>
</dbReference>